<accession>A0ACB6RYD3</accession>
<organism evidence="1 2">
    <name type="scientific">Macroventuria anomochaeta</name>
    <dbReference type="NCBI Taxonomy" id="301207"/>
    <lineage>
        <taxon>Eukaryota</taxon>
        <taxon>Fungi</taxon>
        <taxon>Dikarya</taxon>
        <taxon>Ascomycota</taxon>
        <taxon>Pezizomycotina</taxon>
        <taxon>Dothideomycetes</taxon>
        <taxon>Pleosporomycetidae</taxon>
        <taxon>Pleosporales</taxon>
        <taxon>Pleosporineae</taxon>
        <taxon>Didymellaceae</taxon>
        <taxon>Macroventuria</taxon>
    </lineage>
</organism>
<keyword evidence="2" id="KW-1185">Reference proteome</keyword>
<comment type="caution">
    <text evidence="1">The sequence shown here is derived from an EMBL/GenBank/DDBJ whole genome shotgun (WGS) entry which is preliminary data.</text>
</comment>
<gene>
    <name evidence="1" type="ORF">BU25DRAFT_472139</name>
</gene>
<evidence type="ECO:0000313" key="1">
    <source>
        <dbReference type="EMBL" id="KAF2626425.1"/>
    </source>
</evidence>
<protein>
    <submittedName>
        <fullName evidence="1">Uncharacterized protein</fullName>
    </submittedName>
</protein>
<reference evidence="1" key="1">
    <citation type="journal article" date="2020" name="Stud. Mycol.">
        <title>101 Dothideomycetes genomes: a test case for predicting lifestyles and emergence of pathogens.</title>
        <authorList>
            <person name="Haridas S."/>
            <person name="Albert R."/>
            <person name="Binder M."/>
            <person name="Bloem J."/>
            <person name="Labutti K."/>
            <person name="Salamov A."/>
            <person name="Andreopoulos B."/>
            <person name="Baker S."/>
            <person name="Barry K."/>
            <person name="Bills G."/>
            <person name="Bluhm B."/>
            <person name="Cannon C."/>
            <person name="Castanera R."/>
            <person name="Culley D."/>
            <person name="Daum C."/>
            <person name="Ezra D."/>
            <person name="Gonzalez J."/>
            <person name="Henrissat B."/>
            <person name="Kuo A."/>
            <person name="Liang C."/>
            <person name="Lipzen A."/>
            <person name="Lutzoni F."/>
            <person name="Magnuson J."/>
            <person name="Mondo S."/>
            <person name="Nolan M."/>
            <person name="Ohm R."/>
            <person name="Pangilinan J."/>
            <person name="Park H.-J."/>
            <person name="Ramirez L."/>
            <person name="Alfaro M."/>
            <person name="Sun H."/>
            <person name="Tritt A."/>
            <person name="Yoshinaga Y."/>
            <person name="Zwiers L.-H."/>
            <person name="Turgeon B."/>
            <person name="Goodwin S."/>
            <person name="Spatafora J."/>
            <person name="Crous P."/>
            <person name="Grigoriev I."/>
        </authorList>
    </citation>
    <scope>NUCLEOTIDE SEQUENCE</scope>
    <source>
        <strain evidence="1">CBS 525.71</strain>
    </source>
</reference>
<sequence length="218" mass="22539">MYAELITAALALTPTTLIPRQTRLNCPATISCPANNGCSSTAANGAAFQLKCTTNFNGPVIAVNQAATFAKCITACSVTSGCKGLNYKGEFCYLLGNTINVGPTVSVSNVNAATQTRPATIASPTAGSSICTTAITCPATDGCQYTSNSKTFYTRCGFDFYGGDMADGNSKVANMKRCVDKCATTKGCVGVSFSTSTKTCYLKSVLQPAVYSSNTNGM</sequence>
<dbReference type="Proteomes" id="UP000799754">
    <property type="component" value="Unassembled WGS sequence"/>
</dbReference>
<dbReference type="EMBL" id="MU006721">
    <property type="protein sequence ID" value="KAF2626425.1"/>
    <property type="molecule type" value="Genomic_DNA"/>
</dbReference>
<name>A0ACB6RYD3_9PLEO</name>
<proteinExistence type="predicted"/>
<evidence type="ECO:0000313" key="2">
    <source>
        <dbReference type="Proteomes" id="UP000799754"/>
    </source>
</evidence>